<evidence type="ECO:0000259" key="6">
    <source>
        <dbReference type="PROSITE" id="PS50303"/>
    </source>
</evidence>
<keyword evidence="3" id="KW-0694">RNA-binding</keyword>
<dbReference type="Pfam" id="PF00806">
    <property type="entry name" value="PUF"/>
    <property type="match status" value="7"/>
</dbReference>
<dbReference type="Gene3D" id="1.25.10.10">
    <property type="entry name" value="Leucine-rich Repeat Variant"/>
    <property type="match status" value="1"/>
</dbReference>
<keyword evidence="1" id="KW-0677">Repeat</keyword>
<dbReference type="PROSITE" id="PS50303">
    <property type="entry name" value="PUM_HD"/>
    <property type="match status" value="1"/>
</dbReference>
<dbReference type="GO" id="GO:0006417">
    <property type="term" value="P:regulation of translation"/>
    <property type="evidence" value="ECO:0007669"/>
    <property type="project" value="UniProtKB-KW"/>
</dbReference>
<dbReference type="CDD" id="cd07920">
    <property type="entry name" value="Pumilio"/>
    <property type="match status" value="1"/>
</dbReference>
<keyword evidence="2" id="KW-0810">Translation regulation</keyword>
<dbReference type="STRING" id="74649.A0A2P6Q0U6"/>
<organism evidence="7 8">
    <name type="scientific">Rosa chinensis</name>
    <name type="common">China rose</name>
    <dbReference type="NCBI Taxonomy" id="74649"/>
    <lineage>
        <taxon>Eukaryota</taxon>
        <taxon>Viridiplantae</taxon>
        <taxon>Streptophyta</taxon>
        <taxon>Embryophyta</taxon>
        <taxon>Tracheophyta</taxon>
        <taxon>Spermatophyta</taxon>
        <taxon>Magnoliopsida</taxon>
        <taxon>eudicotyledons</taxon>
        <taxon>Gunneridae</taxon>
        <taxon>Pentapetalae</taxon>
        <taxon>rosids</taxon>
        <taxon>fabids</taxon>
        <taxon>Rosales</taxon>
        <taxon>Rosaceae</taxon>
        <taxon>Rosoideae</taxon>
        <taxon>Rosoideae incertae sedis</taxon>
        <taxon>Rosa</taxon>
    </lineage>
</organism>
<dbReference type="PANTHER" id="PTHR12537:SF63">
    <property type="entry name" value="PUMILIO HOMOLOG 15"/>
    <property type="match status" value="1"/>
</dbReference>
<dbReference type="EMBL" id="PDCK01000044">
    <property type="protein sequence ID" value="PRQ27794.1"/>
    <property type="molecule type" value="Genomic_DNA"/>
</dbReference>
<feature type="repeat" description="Pumilio" evidence="5">
    <location>
        <begin position="149"/>
        <end position="185"/>
    </location>
</feature>
<accession>A0A2P6Q0U6</accession>
<dbReference type="OMA" id="SKHMYGC"/>
<dbReference type="InterPro" id="IPR016024">
    <property type="entry name" value="ARM-type_fold"/>
</dbReference>
<name>A0A2P6Q0U6_ROSCH</name>
<evidence type="ECO:0000256" key="5">
    <source>
        <dbReference type="PROSITE-ProRule" id="PRU00317"/>
    </source>
</evidence>
<keyword evidence="8" id="KW-1185">Reference proteome</keyword>
<evidence type="ECO:0000256" key="2">
    <source>
        <dbReference type="ARBA" id="ARBA00022845"/>
    </source>
</evidence>
<dbReference type="PROSITE" id="PS50302">
    <property type="entry name" value="PUM"/>
    <property type="match status" value="6"/>
</dbReference>
<gene>
    <name evidence="7" type="ORF">RchiOBHm_Chr6g0309091</name>
</gene>
<proteinExistence type="predicted"/>
<dbReference type="InterPro" id="IPR011989">
    <property type="entry name" value="ARM-like"/>
</dbReference>
<sequence>MEGFRYFTDTTSQNPIPHDQSLEAAFSRLNVSSFNQPPPFSGADYSSGSAPKYPSRRNELMPGGFDGGDFGHLGLEDCWVGSDTDHGLGGFGSSLHKPSDWSQEPLNSLSVADLRGKIASLSMDQYGCRFFQRAMEDEPKEFTDMIFEEVVDHVAHLILDPYGNYVVQKLVEVCSEEQRTQILLRWTKNPFHFITLCLHSRGTRSVLKLLKKITTREQISVFVSALSCGAVDLSMNINGQHIMEYCLKNFSDEHKRCLLNVVIDNCIGIAKDKVGCCVLQQCVDYCYGETKGRLIAAIIEDALILAQDRYGNYVLQHLLGLRAPQVTSNLLRQFQGNYMFLSCSKYGSNVVEKCLLESGEEQSAEIIRELCRSPNLSMLLMHPFGNYVFQTALSVSKGLTHKFLLSLVQHYTPALLSNQYGKRVLAWRERNLRRM</sequence>
<feature type="domain" description="PUM-HD" evidence="6">
    <location>
        <begin position="92"/>
        <end position="432"/>
    </location>
</feature>
<dbReference type="AlphaFoldDB" id="A0A2P6Q0U6"/>
<dbReference type="InterPro" id="IPR033712">
    <property type="entry name" value="Pumilio_RNA-bd"/>
</dbReference>
<protein>
    <submittedName>
        <fullName evidence="7">Putative armadillo-like helical protein</fullName>
    </submittedName>
</protein>
<feature type="repeat" description="Pumilio" evidence="5">
    <location>
        <begin position="260"/>
        <end position="296"/>
    </location>
</feature>
<dbReference type="FunFam" id="1.25.10.10:FF:000237">
    <property type="entry name" value="Pumilio homolog 9"/>
    <property type="match status" value="1"/>
</dbReference>
<reference evidence="7 8" key="1">
    <citation type="journal article" date="2018" name="Nat. Genet.">
        <title>The Rosa genome provides new insights in the design of modern roses.</title>
        <authorList>
            <person name="Bendahmane M."/>
        </authorList>
    </citation>
    <scope>NUCLEOTIDE SEQUENCE [LARGE SCALE GENOMIC DNA]</scope>
    <source>
        <strain evidence="8">cv. Old Blush</strain>
    </source>
</reference>
<feature type="repeat" description="Pumilio" evidence="5">
    <location>
        <begin position="113"/>
        <end position="148"/>
    </location>
</feature>
<feature type="repeat" description="Pumilio" evidence="5">
    <location>
        <begin position="297"/>
        <end position="332"/>
    </location>
</feature>
<dbReference type="InterPro" id="IPR001313">
    <property type="entry name" value="Pumilio_RNA-bd_rpt"/>
</dbReference>
<dbReference type="SMART" id="SM00025">
    <property type="entry name" value="Pumilio"/>
    <property type="match status" value="8"/>
</dbReference>
<comment type="function">
    <text evidence="4">Sequence-specific RNA-binding protein that regulates translation and mRNA stability by binding the 3'-UTR of target mRNAs.</text>
</comment>
<dbReference type="InterPro" id="IPR033133">
    <property type="entry name" value="PUM-HD"/>
</dbReference>
<evidence type="ECO:0000256" key="3">
    <source>
        <dbReference type="ARBA" id="ARBA00022884"/>
    </source>
</evidence>
<dbReference type="GO" id="GO:0003729">
    <property type="term" value="F:mRNA binding"/>
    <property type="evidence" value="ECO:0007669"/>
    <property type="project" value="TreeGrafter"/>
</dbReference>
<dbReference type="Proteomes" id="UP000238479">
    <property type="component" value="Chromosome 6"/>
</dbReference>
<evidence type="ECO:0000256" key="4">
    <source>
        <dbReference type="ARBA" id="ARBA00058490"/>
    </source>
</evidence>
<feature type="repeat" description="Pumilio" evidence="5">
    <location>
        <begin position="369"/>
        <end position="406"/>
    </location>
</feature>
<evidence type="ECO:0000313" key="7">
    <source>
        <dbReference type="EMBL" id="PRQ27794.1"/>
    </source>
</evidence>
<comment type="caution">
    <text evidence="7">The sequence shown here is derived from an EMBL/GenBank/DDBJ whole genome shotgun (WGS) entry which is preliminary data.</text>
</comment>
<dbReference type="PANTHER" id="PTHR12537">
    <property type="entry name" value="RNA BINDING PROTEIN PUMILIO-RELATED"/>
    <property type="match status" value="1"/>
</dbReference>
<evidence type="ECO:0000256" key="1">
    <source>
        <dbReference type="ARBA" id="ARBA00022737"/>
    </source>
</evidence>
<dbReference type="Gramene" id="PRQ27794">
    <property type="protein sequence ID" value="PRQ27794"/>
    <property type="gene ID" value="RchiOBHm_Chr6g0309091"/>
</dbReference>
<evidence type="ECO:0000313" key="8">
    <source>
        <dbReference type="Proteomes" id="UP000238479"/>
    </source>
</evidence>
<dbReference type="GO" id="GO:0005737">
    <property type="term" value="C:cytoplasm"/>
    <property type="evidence" value="ECO:0007669"/>
    <property type="project" value="TreeGrafter"/>
</dbReference>
<dbReference type="SUPFAM" id="SSF48371">
    <property type="entry name" value="ARM repeat"/>
    <property type="match status" value="1"/>
</dbReference>
<feature type="repeat" description="Pumilio" evidence="5">
    <location>
        <begin position="333"/>
        <end position="368"/>
    </location>
</feature>
<dbReference type="OrthoDB" id="668540at2759"/>